<dbReference type="FunFam" id="1.25.40.10:FF:000294">
    <property type="entry name" value="Pentatricopeptide repeat-containing protein At1g09900"/>
    <property type="match status" value="1"/>
</dbReference>
<proteinExistence type="inferred from homology"/>
<dbReference type="PROSITE" id="PS51375">
    <property type="entry name" value="PPR"/>
    <property type="match status" value="7"/>
</dbReference>
<protein>
    <submittedName>
        <fullName evidence="4">Tetratricopeptide-like helical domain-containing protein</fullName>
    </submittedName>
</protein>
<dbReference type="EMBL" id="PKPP01005750">
    <property type="protein sequence ID" value="PWA58977.1"/>
    <property type="molecule type" value="Genomic_DNA"/>
</dbReference>
<feature type="repeat" description="PPR" evidence="3">
    <location>
        <begin position="495"/>
        <end position="529"/>
    </location>
</feature>
<feature type="repeat" description="PPR" evidence="3">
    <location>
        <begin position="425"/>
        <end position="459"/>
    </location>
</feature>
<comment type="similarity">
    <text evidence="1">Belongs to the PPR family. P subfamily.</text>
</comment>
<evidence type="ECO:0000256" key="2">
    <source>
        <dbReference type="ARBA" id="ARBA00022737"/>
    </source>
</evidence>
<dbReference type="Pfam" id="PF13041">
    <property type="entry name" value="PPR_2"/>
    <property type="match status" value="3"/>
</dbReference>
<evidence type="ECO:0000256" key="1">
    <source>
        <dbReference type="ARBA" id="ARBA00007626"/>
    </source>
</evidence>
<dbReference type="InterPro" id="IPR011990">
    <property type="entry name" value="TPR-like_helical_dom_sf"/>
</dbReference>
<organism evidence="4 5">
    <name type="scientific">Artemisia annua</name>
    <name type="common">Sweet wormwood</name>
    <dbReference type="NCBI Taxonomy" id="35608"/>
    <lineage>
        <taxon>Eukaryota</taxon>
        <taxon>Viridiplantae</taxon>
        <taxon>Streptophyta</taxon>
        <taxon>Embryophyta</taxon>
        <taxon>Tracheophyta</taxon>
        <taxon>Spermatophyta</taxon>
        <taxon>Magnoliopsida</taxon>
        <taxon>eudicotyledons</taxon>
        <taxon>Gunneridae</taxon>
        <taxon>Pentapetalae</taxon>
        <taxon>asterids</taxon>
        <taxon>campanulids</taxon>
        <taxon>Asterales</taxon>
        <taxon>Asteraceae</taxon>
        <taxon>Asteroideae</taxon>
        <taxon>Anthemideae</taxon>
        <taxon>Artemisiinae</taxon>
        <taxon>Artemisia</taxon>
    </lineage>
</organism>
<feature type="repeat" description="PPR" evidence="3">
    <location>
        <begin position="354"/>
        <end position="389"/>
    </location>
</feature>
<sequence length="578" mass="64418">MNHLTKSGVNVFSKIKSFLHLPKNNPLSLASLHSTYYYSTSNNNSDDHLFNKVTNLNDALNVFDKMTLKTPLPSVEKFNKLLSVVNNMKHFSTSVEIFKRMCSLGVPVDYDTMNIVVEEGKFVEAERLFEKVTDKGVCEGNVTMYNTVIKGFCELGGKNNPLSLASLHSTYYYSTSNNNSDDHLFNKVTNLNDALNVFDKMTLKTPLPSVEKFNKLLSVVNNMKHFSTSVEIFKRMCSLGVPVDYDTMNIVVKSCCEMCCMNEGGFVVLGCCIKRGVVPDVFTFGRMLNGLVREGKFVEAERLFEKVIDKGVCEANVSMYNTVIKALCKLGGKENVTKAVGLIRLMDERGCKPNHVGYSTIVDGLCKEELIDEALEIFMEMVNKQGISPNVVTYNSLIDGFCKSGRWDEASKMLKEMMNEGVSPDLQTFNILVNEYCKKDKVEKAEEVLCIMQERGISPNTVTFNSLLDCYCKRGDLTNAKRILDSMGKSGCQPSNATCNVLLQGYLKNKQYDDAEMLLKEMDGSCYSIDVSTLTLLSDLVAAGCLDTTMLKLIGKLAPKEEMDSPCVSAQTVVCERN</sequence>
<accession>A0A2U1MCL9</accession>
<evidence type="ECO:0000313" key="5">
    <source>
        <dbReference type="Proteomes" id="UP000245207"/>
    </source>
</evidence>
<dbReference type="PANTHER" id="PTHR47941">
    <property type="entry name" value="PENTATRICOPEPTIDE REPEAT-CONTAINING PROTEIN 3, MITOCHONDRIAL"/>
    <property type="match status" value="1"/>
</dbReference>
<feature type="repeat" description="PPR" evidence="3">
    <location>
        <begin position="316"/>
        <end position="353"/>
    </location>
</feature>
<dbReference type="InterPro" id="IPR002885">
    <property type="entry name" value="PPR_rpt"/>
</dbReference>
<feature type="repeat" description="PPR" evidence="3">
    <location>
        <begin position="460"/>
        <end position="494"/>
    </location>
</feature>
<keyword evidence="2" id="KW-0677">Repeat</keyword>
<feature type="repeat" description="PPR" evidence="3">
    <location>
        <begin position="280"/>
        <end position="314"/>
    </location>
</feature>
<dbReference type="Gene3D" id="1.25.40.10">
    <property type="entry name" value="Tetratricopeptide repeat domain"/>
    <property type="match status" value="4"/>
</dbReference>
<reference evidence="4 5" key="1">
    <citation type="journal article" date="2018" name="Mol. Plant">
        <title>The genome of Artemisia annua provides insight into the evolution of Asteraceae family and artemisinin biosynthesis.</title>
        <authorList>
            <person name="Shen Q."/>
            <person name="Zhang L."/>
            <person name="Liao Z."/>
            <person name="Wang S."/>
            <person name="Yan T."/>
            <person name="Shi P."/>
            <person name="Liu M."/>
            <person name="Fu X."/>
            <person name="Pan Q."/>
            <person name="Wang Y."/>
            <person name="Lv Z."/>
            <person name="Lu X."/>
            <person name="Zhang F."/>
            <person name="Jiang W."/>
            <person name="Ma Y."/>
            <person name="Chen M."/>
            <person name="Hao X."/>
            <person name="Li L."/>
            <person name="Tang Y."/>
            <person name="Lv G."/>
            <person name="Zhou Y."/>
            <person name="Sun X."/>
            <person name="Brodelius P.E."/>
            <person name="Rose J.K.C."/>
            <person name="Tang K."/>
        </authorList>
    </citation>
    <scope>NUCLEOTIDE SEQUENCE [LARGE SCALE GENOMIC DNA]</scope>
    <source>
        <strain evidence="5">cv. Huhao1</strain>
        <tissue evidence="4">Leaf</tissue>
    </source>
</reference>
<feature type="repeat" description="PPR" evidence="3">
    <location>
        <begin position="390"/>
        <end position="424"/>
    </location>
</feature>
<evidence type="ECO:0000256" key="3">
    <source>
        <dbReference type="PROSITE-ProRule" id="PRU00708"/>
    </source>
</evidence>
<dbReference type="OrthoDB" id="185373at2759"/>
<name>A0A2U1MCL9_ARTAN</name>
<dbReference type="AlphaFoldDB" id="A0A2U1MCL9"/>
<comment type="caution">
    <text evidence="4">The sequence shown here is derived from an EMBL/GenBank/DDBJ whole genome shotgun (WGS) entry which is preliminary data.</text>
</comment>
<gene>
    <name evidence="4" type="ORF">CTI12_AA395580</name>
</gene>
<keyword evidence="5" id="KW-1185">Reference proteome</keyword>
<dbReference type="NCBIfam" id="TIGR00756">
    <property type="entry name" value="PPR"/>
    <property type="match status" value="7"/>
</dbReference>
<dbReference type="Pfam" id="PF12854">
    <property type="entry name" value="PPR_1"/>
    <property type="match status" value="1"/>
</dbReference>
<dbReference type="Proteomes" id="UP000245207">
    <property type="component" value="Unassembled WGS sequence"/>
</dbReference>
<evidence type="ECO:0000313" key="4">
    <source>
        <dbReference type="EMBL" id="PWA58977.1"/>
    </source>
</evidence>